<evidence type="ECO:0000313" key="2">
    <source>
        <dbReference type="Proteomes" id="UP000461948"/>
    </source>
</evidence>
<dbReference type="Proteomes" id="UP000461948">
    <property type="component" value="Unassembled WGS sequence"/>
</dbReference>
<comment type="caution">
    <text evidence="1">The sequence shown here is derived from an EMBL/GenBank/DDBJ whole genome shotgun (WGS) entry which is preliminary data.</text>
</comment>
<proteinExistence type="predicted"/>
<dbReference type="EMBL" id="WKLC01000490">
    <property type="protein sequence ID" value="MSE15870.1"/>
    <property type="molecule type" value="Genomic_DNA"/>
</dbReference>
<dbReference type="AlphaFoldDB" id="A0A7X2SVT8"/>
<dbReference type="Pfam" id="PF02413">
    <property type="entry name" value="Caudo_TAP"/>
    <property type="match status" value="1"/>
</dbReference>
<protein>
    <submittedName>
        <fullName evidence="1">Tail fiber assembly protein</fullName>
    </submittedName>
</protein>
<sequence>RFSDDTLKVCYDSEGVIRSFGFDASRLYPGGYSVAEVEKNAVPEDISIDGSWMFEGSAIVPRTYTQAERVELADKKRLSLIADAVAEMSPLSDAVELGRATAEQSARLTALKNYRLDLIELDVSDPDKIAWPELHDVA</sequence>
<reference evidence="1 2" key="1">
    <citation type="submission" date="2019-11" db="EMBL/GenBank/DDBJ databases">
        <title>Draft Genome Sequence of Plant Growth-Promoting Rhizosphere-Associated Bacteria.</title>
        <authorList>
            <person name="Vasilyev I.Y."/>
            <person name="Radchenko V."/>
            <person name="Ilnitskaya E.V."/>
        </authorList>
    </citation>
    <scope>NUCLEOTIDE SEQUENCE [LARGE SCALE GENOMIC DNA]</scope>
    <source>
        <strain evidence="1 2">VRA_MhP_f</strain>
    </source>
</reference>
<dbReference type="InterPro" id="IPR003458">
    <property type="entry name" value="Phage_T4_Gp38_tail_assem"/>
</dbReference>
<feature type="non-terminal residue" evidence="1">
    <location>
        <position position="1"/>
    </location>
</feature>
<organism evidence="1 2">
    <name type="scientific">Enterobacter agglomerans</name>
    <name type="common">Erwinia herbicola</name>
    <name type="synonym">Pantoea agglomerans</name>
    <dbReference type="NCBI Taxonomy" id="549"/>
    <lineage>
        <taxon>Bacteria</taxon>
        <taxon>Pseudomonadati</taxon>
        <taxon>Pseudomonadota</taxon>
        <taxon>Gammaproteobacteria</taxon>
        <taxon>Enterobacterales</taxon>
        <taxon>Erwiniaceae</taxon>
        <taxon>Pantoea</taxon>
        <taxon>Pantoea agglomerans group</taxon>
    </lineage>
</organism>
<name>A0A7X2SVT8_ENTAG</name>
<evidence type="ECO:0000313" key="1">
    <source>
        <dbReference type="EMBL" id="MSE15870.1"/>
    </source>
</evidence>
<gene>
    <name evidence="1" type="ORF">GKC49_12340</name>
</gene>
<accession>A0A7X2SVT8</accession>